<gene>
    <name evidence="2" type="ORF">SDC9_66207</name>
</gene>
<name>A0A644XVM3_9ZZZZ</name>
<organism evidence="2">
    <name type="scientific">bioreactor metagenome</name>
    <dbReference type="NCBI Taxonomy" id="1076179"/>
    <lineage>
        <taxon>unclassified sequences</taxon>
        <taxon>metagenomes</taxon>
        <taxon>ecological metagenomes</taxon>
    </lineage>
</organism>
<evidence type="ECO:0000256" key="1">
    <source>
        <dbReference type="SAM" id="Phobius"/>
    </source>
</evidence>
<keyword evidence="1" id="KW-1133">Transmembrane helix</keyword>
<sequence length="156" mass="17180">MREENMNIESVLRNQNTSSNENAEYSTFVGWVKKHKKGILIAGGAIVAIGAGCLVYKNWDSITAIFKTIKPEPIVINNPQVSIKVAMPVVDVIPEIPTEKVSKIINNGEPFGVCGHPRNLPKGWNASAEKIALALENGAELREHQTWVENYLKNCA</sequence>
<keyword evidence="1" id="KW-0472">Membrane</keyword>
<reference evidence="2" key="1">
    <citation type="submission" date="2019-08" db="EMBL/GenBank/DDBJ databases">
        <authorList>
            <person name="Kucharzyk K."/>
            <person name="Murdoch R.W."/>
            <person name="Higgins S."/>
            <person name="Loffler F."/>
        </authorList>
    </citation>
    <scope>NUCLEOTIDE SEQUENCE</scope>
</reference>
<evidence type="ECO:0000313" key="2">
    <source>
        <dbReference type="EMBL" id="MPM19781.1"/>
    </source>
</evidence>
<dbReference type="AlphaFoldDB" id="A0A644XVM3"/>
<keyword evidence="1" id="KW-0812">Transmembrane</keyword>
<proteinExistence type="predicted"/>
<protein>
    <submittedName>
        <fullName evidence="2">Uncharacterized protein</fullName>
    </submittedName>
</protein>
<dbReference type="EMBL" id="VSSQ01003243">
    <property type="protein sequence ID" value="MPM19781.1"/>
    <property type="molecule type" value="Genomic_DNA"/>
</dbReference>
<feature type="transmembrane region" description="Helical" evidence="1">
    <location>
        <begin position="39"/>
        <end position="59"/>
    </location>
</feature>
<accession>A0A644XVM3</accession>
<comment type="caution">
    <text evidence="2">The sequence shown here is derived from an EMBL/GenBank/DDBJ whole genome shotgun (WGS) entry which is preliminary data.</text>
</comment>